<keyword evidence="3" id="KW-1015">Disulfide bond</keyword>
<gene>
    <name evidence="6" type="ORF">ODALV1_LOCUS21806</name>
</gene>
<proteinExistence type="inferred from homology"/>
<dbReference type="PANTHER" id="PTHR10517">
    <property type="entry name" value="FOLATE RECEPTOR"/>
    <property type="match status" value="1"/>
</dbReference>
<accession>A0ABP1RFE1</accession>
<evidence type="ECO:0000256" key="1">
    <source>
        <dbReference type="ARBA" id="ARBA00007932"/>
    </source>
</evidence>
<protein>
    <recommendedName>
        <fullName evidence="5">Folate receptor-like domain-containing protein</fullName>
    </recommendedName>
</protein>
<feature type="chain" id="PRO_5047200273" description="Folate receptor-like domain-containing protein" evidence="4">
    <location>
        <begin position="22"/>
        <end position="269"/>
    </location>
</feature>
<evidence type="ECO:0000256" key="4">
    <source>
        <dbReference type="SAM" id="SignalP"/>
    </source>
</evidence>
<evidence type="ECO:0000256" key="3">
    <source>
        <dbReference type="ARBA" id="ARBA00023157"/>
    </source>
</evidence>
<reference evidence="6 7" key="1">
    <citation type="submission" date="2024-08" db="EMBL/GenBank/DDBJ databases">
        <authorList>
            <person name="Cucini C."/>
            <person name="Frati F."/>
        </authorList>
    </citation>
    <scope>NUCLEOTIDE SEQUENCE [LARGE SCALE GENOMIC DNA]</scope>
</reference>
<evidence type="ECO:0000313" key="6">
    <source>
        <dbReference type="EMBL" id="CAL8127369.1"/>
    </source>
</evidence>
<dbReference type="InterPro" id="IPR018143">
    <property type="entry name" value="Folate_rcpt-like"/>
</dbReference>
<sequence>MPSCTFGVIFVIFCALPYLTASNSDEVHKAALDELINTCMDAKHHKSVPGLEDGLHAQCSPWSNRSCCTIQTSINTHSDNMYNFQWSHCSNVMPLSDKCRKHFRQDLCFYECSPNVGPWLVKVDMKIRKQRFINVPLCKSDCTAWFRDCRDDYTCTDNWGLNFDWTAFGNRCPTGSACKTFRNIYNDNATHFCETVWDHSWKVVEDDDHCMRLWFNPENGNPNDAVAKWEAENIIAERMQQMSGAISFQKMKPLLEIIVPLIIAIYLVK</sequence>
<feature type="domain" description="Folate receptor-like" evidence="5">
    <location>
        <begin position="38"/>
        <end position="211"/>
    </location>
</feature>
<comment type="similarity">
    <text evidence="1">Belongs to the folate receptor family.</text>
</comment>
<comment type="caution">
    <text evidence="6">The sequence shown here is derived from an EMBL/GenBank/DDBJ whole genome shotgun (WGS) entry which is preliminary data.</text>
</comment>
<name>A0ABP1RFE1_9HEXA</name>
<evidence type="ECO:0000313" key="7">
    <source>
        <dbReference type="Proteomes" id="UP001642540"/>
    </source>
</evidence>
<evidence type="ECO:0000256" key="2">
    <source>
        <dbReference type="ARBA" id="ARBA00022729"/>
    </source>
</evidence>
<keyword evidence="7" id="KW-1185">Reference proteome</keyword>
<evidence type="ECO:0000259" key="5">
    <source>
        <dbReference type="Pfam" id="PF03024"/>
    </source>
</evidence>
<dbReference type="EMBL" id="CAXLJM020000072">
    <property type="protein sequence ID" value="CAL8127369.1"/>
    <property type="molecule type" value="Genomic_DNA"/>
</dbReference>
<dbReference type="Pfam" id="PF03024">
    <property type="entry name" value="Folate_rec"/>
    <property type="match status" value="1"/>
</dbReference>
<organism evidence="6 7">
    <name type="scientific">Orchesella dallaii</name>
    <dbReference type="NCBI Taxonomy" id="48710"/>
    <lineage>
        <taxon>Eukaryota</taxon>
        <taxon>Metazoa</taxon>
        <taxon>Ecdysozoa</taxon>
        <taxon>Arthropoda</taxon>
        <taxon>Hexapoda</taxon>
        <taxon>Collembola</taxon>
        <taxon>Entomobryomorpha</taxon>
        <taxon>Entomobryoidea</taxon>
        <taxon>Orchesellidae</taxon>
        <taxon>Orchesellinae</taxon>
        <taxon>Orchesella</taxon>
    </lineage>
</organism>
<keyword evidence="2 4" id="KW-0732">Signal</keyword>
<feature type="signal peptide" evidence="4">
    <location>
        <begin position="1"/>
        <end position="21"/>
    </location>
</feature>
<dbReference type="Proteomes" id="UP001642540">
    <property type="component" value="Unassembled WGS sequence"/>
</dbReference>
<dbReference type="PANTHER" id="PTHR10517:SF14">
    <property type="entry name" value="FOLATE RECEPTOR 1-RELATED"/>
    <property type="match status" value="1"/>
</dbReference>
<dbReference type="InterPro" id="IPR004269">
    <property type="entry name" value="Folate_rcpt"/>
</dbReference>